<reference evidence="1" key="1">
    <citation type="submission" date="2019-08" db="EMBL/GenBank/DDBJ databases">
        <authorList>
            <person name="Kucharzyk K."/>
            <person name="Murdoch R.W."/>
            <person name="Higgins S."/>
            <person name="Loffler F."/>
        </authorList>
    </citation>
    <scope>NUCLEOTIDE SEQUENCE</scope>
</reference>
<accession>A0A644TAP9</accession>
<dbReference type="AlphaFoldDB" id="A0A644TAP9"/>
<name>A0A644TAP9_9ZZZZ</name>
<protein>
    <submittedName>
        <fullName evidence="1">Uncharacterized protein</fullName>
    </submittedName>
</protein>
<comment type="caution">
    <text evidence="1">The sequence shown here is derived from an EMBL/GenBank/DDBJ whole genome shotgun (WGS) entry which is preliminary data.</text>
</comment>
<dbReference type="SUPFAM" id="SSF69318">
    <property type="entry name" value="Integrin alpha N-terminal domain"/>
    <property type="match status" value="1"/>
</dbReference>
<sequence>MSFLAIPSAVSWAQDSSCDKHVTQQVYNSAGDIVGTTRGAAVTLDVKLPANTYVLDVKSADVTGDAVRDDIFLLGQKEKTAIYASNIHILIKNGATNHQDTVKFDRFGGYEAKLFVGDFTGDKVNDIMITAPTGGSGGITGHMIVRANGAEPTVLFNDKTENNGVKFTGQFTDGFKAVLRNANTGQETSIDLGAKKDIYVDYQIYTADGRLLKQIKPYSYPFTVLEPVDYNCDGTYELQGVQRIVGAYGADGIANVTSLWQYQVDKWVVKKIELTTLLYNDDMR</sequence>
<dbReference type="InterPro" id="IPR028994">
    <property type="entry name" value="Integrin_alpha_N"/>
</dbReference>
<proteinExistence type="predicted"/>
<gene>
    <name evidence="1" type="ORF">SDC9_09197</name>
</gene>
<organism evidence="1">
    <name type="scientific">bioreactor metagenome</name>
    <dbReference type="NCBI Taxonomy" id="1076179"/>
    <lineage>
        <taxon>unclassified sequences</taxon>
        <taxon>metagenomes</taxon>
        <taxon>ecological metagenomes</taxon>
    </lineage>
</organism>
<evidence type="ECO:0000313" key="1">
    <source>
        <dbReference type="EMBL" id="MPL63557.1"/>
    </source>
</evidence>
<dbReference type="EMBL" id="VSSQ01000021">
    <property type="protein sequence ID" value="MPL63557.1"/>
    <property type="molecule type" value="Genomic_DNA"/>
</dbReference>